<dbReference type="GO" id="GO:0046872">
    <property type="term" value="F:metal ion binding"/>
    <property type="evidence" value="ECO:0007669"/>
    <property type="project" value="UniProtKB-KW"/>
</dbReference>
<dbReference type="GO" id="GO:0016818">
    <property type="term" value="F:hydrolase activity, acting on acid anhydrides, in phosphorus-containing anhydrides"/>
    <property type="evidence" value="ECO:0007669"/>
    <property type="project" value="InterPro"/>
</dbReference>
<dbReference type="EMBL" id="JAHHZF010000012">
    <property type="protein sequence ID" value="MBT9292224.1"/>
    <property type="molecule type" value="Genomic_DNA"/>
</dbReference>
<evidence type="ECO:0000313" key="9">
    <source>
        <dbReference type="Proteomes" id="UP000766595"/>
    </source>
</evidence>
<evidence type="ECO:0000256" key="2">
    <source>
        <dbReference type="ARBA" id="ARBA00001946"/>
    </source>
</evidence>
<dbReference type="CDD" id="cd18870">
    <property type="entry name" value="NUDIX_AcylCoAdiphos_Nudt19"/>
    <property type="match status" value="1"/>
</dbReference>
<evidence type="ECO:0000313" key="8">
    <source>
        <dbReference type="EMBL" id="MBT9292224.1"/>
    </source>
</evidence>
<evidence type="ECO:0000256" key="5">
    <source>
        <dbReference type="ARBA" id="ARBA00022842"/>
    </source>
</evidence>
<keyword evidence="3" id="KW-0479">Metal-binding</keyword>
<dbReference type="Gene3D" id="3.90.79.10">
    <property type="entry name" value="Nucleoside Triphosphate Pyrophosphohydrolase"/>
    <property type="match status" value="1"/>
</dbReference>
<evidence type="ECO:0000256" key="1">
    <source>
        <dbReference type="ARBA" id="ARBA00001936"/>
    </source>
</evidence>
<dbReference type="InterPro" id="IPR015797">
    <property type="entry name" value="NUDIX_hydrolase-like_dom_sf"/>
</dbReference>
<keyword evidence="6" id="KW-0464">Manganese</keyword>
<evidence type="ECO:0000256" key="6">
    <source>
        <dbReference type="ARBA" id="ARBA00023211"/>
    </source>
</evidence>
<accession>A0A947D8W5</accession>
<comment type="cofactor">
    <cofactor evidence="1">
        <name>Mn(2+)</name>
        <dbReference type="ChEBI" id="CHEBI:29035"/>
    </cofactor>
</comment>
<comment type="cofactor">
    <cofactor evidence="2">
        <name>Mg(2+)</name>
        <dbReference type="ChEBI" id="CHEBI:18420"/>
    </cofactor>
</comment>
<keyword evidence="9" id="KW-1185">Reference proteome</keyword>
<dbReference type="AlphaFoldDB" id="A0A947D8W5"/>
<dbReference type="InterPro" id="IPR039121">
    <property type="entry name" value="NUDT19"/>
</dbReference>
<protein>
    <submittedName>
        <fullName evidence="8">NUDIX hydrolase</fullName>
    </submittedName>
</protein>
<name>A0A947D8W5_9HYPH</name>
<keyword evidence="5" id="KW-0460">Magnesium</keyword>
<organism evidence="8 9">
    <name type="scientific">Prosthecodimorpha staleyi</name>
    <dbReference type="NCBI Taxonomy" id="2840188"/>
    <lineage>
        <taxon>Bacteria</taxon>
        <taxon>Pseudomonadati</taxon>
        <taxon>Pseudomonadota</taxon>
        <taxon>Alphaproteobacteria</taxon>
        <taxon>Hyphomicrobiales</taxon>
        <taxon>Ancalomicrobiaceae</taxon>
        <taxon>Prosthecodimorpha</taxon>
    </lineage>
</organism>
<gene>
    <name evidence="8" type="ORF">KL771_22365</name>
</gene>
<comment type="caution">
    <text evidence="8">The sequence shown here is derived from an EMBL/GenBank/DDBJ whole genome shotgun (WGS) entry which is preliminary data.</text>
</comment>
<sequence length="255" mass="28116">MNEKAVAGLSDRLAKLNNEIRDTTHANQRPKDAATLLILDRTAGAPLRVLMGRRHMRHRFFPGAYVFPGGKVDAADSFVPVAAPYDEATAAKINLDLKRPKTAARARAFGVAAIRETFEEAGLFIGTRMERGAPSLKGDMAAFSERGIAIALDRLRFVARAITPPRRPRRFDTRFFACFAGDVVDRLEAGVGPSGELEDVAWLTIEEAKKTQIPPITVAILDEIEDRLASDPALDPTAPIPYYRWVGKTFQRSMI</sequence>
<evidence type="ECO:0000256" key="3">
    <source>
        <dbReference type="ARBA" id="ARBA00022723"/>
    </source>
</evidence>
<reference evidence="8 9" key="1">
    <citation type="submission" date="2021-06" db="EMBL/GenBank/DDBJ databases">
        <authorList>
            <person name="Grouzdev D.S."/>
            <person name="Koziaeva V."/>
        </authorList>
    </citation>
    <scope>NUCLEOTIDE SEQUENCE [LARGE SCALE GENOMIC DNA]</scope>
    <source>
        <strain evidence="8 9">22</strain>
    </source>
</reference>
<keyword evidence="4 8" id="KW-0378">Hydrolase</keyword>
<dbReference type="PROSITE" id="PS51462">
    <property type="entry name" value="NUDIX"/>
    <property type="match status" value="1"/>
</dbReference>
<evidence type="ECO:0000259" key="7">
    <source>
        <dbReference type="PROSITE" id="PS51462"/>
    </source>
</evidence>
<dbReference type="PANTHER" id="PTHR12318">
    <property type="entry name" value="TESTOSTERONE-REGULATED PROTEIN RP2"/>
    <property type="match status" value="1"/>
</dbReference>
<dbReference type="InterPro" id="IPR000086">
    <property type="entry name" value="NUDIX_hydrolase_dom"/>
</dbReference>
<dbReference type="SUPFAM" id="SSF55811">
    <property type="entry name" value="Nudix"/>
    <property type="match status" value="1"/>
</dbReference>
<proteinExistence type="predicted"/>
<evidence type="ECO:0000256" key="4">
    <source>
        <dbReference type="ARBA" id="ARBA00022801"/>
    </source>
</evidence>
<feature type="domain" description="Nudix hydrolase" evidence="7">
    <location>
        <begin position="29"/>
        <end position="226"/>
    </location>
</feature>
<dbReference type="RefSeq" id="WP_261970740.1">
    <property type="nucleotide sequence ID" value="NZ_JAHHZF010000012.1"/>
</dbReference>
<dbReference type="Proteomes" id="UP000766595">
    <property type="component" value="Unassembled WGS sequence"/>
</dbReference>
<dbReference type="PANTHER" id="PTHR12318:SF0">
    <property type="entry name" value="ACYL-COENZYME A DIPHOSPHATASE NUDT19"/>
    <property type="match status" value="1"/>
</dbReference>